<dbReference type="Proteomes" id="UP000231632">
    <property type="component" value="Unassembled WGS sequence"/>
</dbReference>
<dbReference type="Pfam" id="PF13231">
    <property type="entry name" value="PMT_2"/>
    <property type="match status" value="1"/>
</dbReference>
<proteinExistence type="predicted"/>
<evidence type="ECO:0000256" key="7">
    <source>
        <dbReference type="ARBA" id="ARBA00023136"/>
    </source>
</evidence>
<name>A0A1L8CKN1_9PROT</name>
<feature type="transmembrane region" description="Helical" evidence="8">
    <location>
        <begin position="312"/>
        <end position="329"/>
    </location>
</feature>
<protein>
    <submittedName>
        <fullName evidence="10">4-amino-4-deoxy-L-arabinose transferase</fullName>
        <ecNumber evidence="10">2.4.2.43</ecNumber>
    </submittedName>
</protein>
<dbReference type="GO" id="GO:0010041">
    <property type="term" value="P:response to iron(III) ion"/>
    <property type="evidence" value="ECO:0007669"/>
    <property type="project" value="TreeGrafter"/>
</dbReference>
<dbReference type="GO" id="GO:0103015">
    <property type="term" value="F:4-amino-4-deoxy-L-arabinose transferase activity"/>
    <property type="evidence" value="ECO:0007669"/>
    <property type="project" value="UniProtKB-EC"/>
</dbReference>
<sequence>MPDLNTLLKYPATWLLLICAVNFFAALGGHTLWDVDEPNNAVCAKEMLLAGNWWVPMFNGDYRFDKPILIYWLMMPIDAMFGFNEWSARLPSALAMTALVLVVWGMMRRLLVGEVKEQRDRAALLAATLFATALHMAVIARAAVPDPLLMLALGIALPALLIVYLEGKDSPPRKMPTMLVVAYVAIGFGTLAKGPIAGLMPLLIVSAFLTVNRDWKNWRLFMPFKGAVIALGVALPWYIAVGVLTDGVWLEGFLFRHNLERFTDPLQGHRGFPGLYLVSIFAGWFPWSGLLAAMLVFGAWRLKALREQPIRLFMLCWLGVYILFFSIASTKLPNYVLPVFPAVAMLMATGWIQASESEKNRAMNWLAWTALILSIGLIIGGGIALHKMWPGEGYYSLAMLPVTLISLWWLKRRGEKNEALWVPLSLAMMTSILLLTAWSVPGIDHHKVSKPLAEKATAAGFDGSELATFQYFQPSLLFYHGGRLPTLADVEEVGQWLVDGKAVVLSQQSLELLPKEIIPYLIVHERVFGMYARRWLMLISLQPLDEETGEETTWPKH</sequence>
<evidence type="ECO:0000256" key="3">
    <source>
        <dbReference type="ARBA" id="ARBA00022676"/>
    </source>
</evidence>
<keyword evidence="4 10" id="KW-0808">Transferase</keyword>
<dbReference type="OrthoDB" id="9815691at2"/>
<feature type="transmembrane region" description="Helical" evidence="8">
    <location>
        <begin position="365"/>
        <end position="387"/>
    </location>
</feature>
<feature type="transmembrane region" description="Helical" evidence="8">
    <location>
        <begin position="12"/>
        <end position="33"/>
    </location>
</feature>
<dbReference type="EMBL" id="BDFD01000002">
    <property type="protein sequence ID" value="GAV19445.1"/>
    <property type="molecule type" value="Genomic_DNA"/>
</dbReference>
<organism evidence="10 11">
    <name type="scientific">Mariprofundus micogutta</name>
    <dbReference type="NCBI Taxonomy" id="1921010"/>
    <lineage>
        <taxon>Bacteria</taxon>
        <taxon>Pseudomonadati</taxon>
        <taxon>Pseudomonadota</taxon>
        <taxon>Candidatius Mariprofundia</taxon>
        <taxon>Mariprofundales</taxon>
        <taxon>Mariprofundaceae</taxon>
        <taxon>Mariprofundus</taxon>
    </lineage>
</organism>
<feature type="transmembrane region" description="Helical" evidence="8">
    <location>
        <begin position="393"/>
        <end position="410"/>
    </location>
</feature>
<feature type="transmembrane region" description="Helical" evidence="8">
    <location>
        <begin position="227"/>
        <end position="255"/>
    </location>
</feature>
<evidence type="ECO:0000313" key="10">
    <source>
        <dbReference type="EMBL" id="GAV19445.1"/>
    </source>
</evidence>
<keyword evidence="11" id="KW-1185">Reference proteome</keyword>
<evidence type="ECO:0000313" key="11">
    <source>
        <dbReference type="Proteomes" id="UP000231632"/>
    </source>
</evidence>
<keyword evidence="3 10" id="KW-0328">Glycosyltransferase</keyword>
<dbReference type="InterPro" id="IPR038731">
    <property type="entry name" value="RgtA/B/C-like"/>
</dbReference>
<feature type="transmembrane region" description="Helical" evidence="8">
    <location>
        <begin position="123"/>
        <end position="142"/>
    </location>
</feature>
<gene>
    <name evidence="10" type="ORF">MMIC_P0379</name>
</gene>
<dbReference type="PANTHER" id="PTHR33908:SF3">
    <property type="entry name" value="UNDECAPRENYL PHOSPHATE-ALPHA-4-AMINO-4-DEOXY-L-ARABINOSE ARABINOSYL TRANSFERASE"/>
    <property type="match status" value="1"/>
</dbReference>
<dbReference type="GO" id="GO:0009103">
    <property type="term" value="P:lipopolysaccharide biosynthetic process"/>
    <property type="evidence" value="ECO:0007669"/>
    <property type="project" value="UniProtKB-ARBA"/>
</dbReference>
<evidence type="ECO:0000256" key="1">
    <source>
        <dbReference type="ARBA" id="ARBA00004651"/>
    </source>
</evidence>
<feature type="transmembrane region" description="Helical" evidence="8">
    <location>
        <begin position="148"/>
        <end position="165"/>
    </location>
</feature>
<evidence type="ECO:0000256" key="4">
    <source>
        <dbReference type="ARBA" id="ARBA00022679"/>
    </source>
</evidence>
<keyword evidence="6 8" id="KW-1133">Transmembrane helix</keyword>
<keyword evidence="2" id="KW-1003">Cell membrane</keyword>
<feature type="transmembrane region" description="Helical" evidence="8">
    <location>
        <begin position="419"/>
        <end position="440"/>
    </location>
</feature>
<keyword evidence="7 8" id="KW-0472">Membrane</keyword>
<evidence type="ECO:0000259" key="9">
    <source>
        <dbReference type="Pfam" id="PF13231"/>
    </source>
</evidence>
<feature type="domain" description="Glycosyltransferase RgtA/B/C/D-like" evidence="9">
    <location>
        <begin position="65"/>
        <end position="238"/>
    </location>
</feature>
<comment type="subcellular location">
    <subcellularLocation>
        <location evidence="1">Cell membrane</location>
        <topology evidence="1">Multi-pass membrane protein</topology>
    </subcellularLocation>
</comment>
<feature type="transmembrane region" description="Helical" evidence="8">
    <location>
        <begin position="275"/>
        <end position="300"/>
    </location>
</feature>
<feature type="transmembrane region" description="Helical" evidence="8">
    <location>
        <begin position="177"/>
        <end position="192"/>
    </location>
</feature>
<comment type="caution">
    <text evidence="10">The sequence shown here is derived from an EMBL/GenBank/DDBJ whole genome shotgun (WGS) entry which is preliminary data.</text>
</comment>
<keyword evidence="5 8" id="KW-0812">Transmembrane</keyword>
<feature type="transmembrane region" description="Helical" evidence="8">
    <location>
        <begin position="90"/>
        <end position="111"/>
    </location>
</feature>
<dbReference type="EC" id="2.4.2.43" evidence="10"/>
<dbReference type="AlphaFoldDB" id="A0A1L8CKN1"/>
<dbReference type="RefSeq" id="WP_083530388.1">
    <property type="nucleotide sequence ID" value="NZ_BDFD01000002.1"/>
</dbReference>
<dbReference type="InterPro" id="IPR050297">
    <property type="entry name" value="LipidA_mod_glycosyltrf_83"/>
</dbReference>
<reference evidence="10 11" key="1">
    <citation type="journal article" date="2017" name="Arch. Microbiol.">
        <title>Mariprofundus micogutta sp. nov., a novel iron-oxidizing zetaproteobacterium isolated from a deep-sea hydrothermal field at the Bayonnaise knoll of the Izu-Ogasawara arc, and a description of Mariprofundales ord. nov. and Zetaproteobacteria classis nov.</title>
        <authorList>
            <person name="Makita H."/>
            <person name="Tanaka E."/>
            <person name="Mitsunobu S."/>
            <person name="Miyazaki M."/>
            <person name="Nunoura T."/>
            <person name="Uematsu K."/>
            <person name="Takaki Y."/>
            <person name="Nishi S."/>
            <person name="Shimamura S."/>
            <person name="Takai K."/>
        </authorList>
    </citation>
    <scope>NUCLEOTIDE SEQUENCE [LARGE SCALE GENOMIC DNA]</scope>
    <source>
        <strain evidence="10 11">ET2</strain>
    </source>
</reference>
<dbReference type="GO" id="GO:0005886">
    <property type="term" value="C:plasma membrane"/>
    <property type="evidence" value="ECO:0007669"/>
    <property type="project" value="UniProtKB-SubCell"/>
</dbReference>
<accession>A0A1L8CKN1</accession>
<evidence type="ECO:0000256" key="8">
    <source>
        <dbReference type="SAM" id="Phobius"/>
    </source>
</evidence>
<evidence type="ECO:0000256" key="6">
    <source>
        <dbReference type="ARBA" id="ARBA00022989"/>
    </source>
</evidence>
<evidence type="ECO:0000256" key="5">
    <source>
        <dbReference type="ARBA" id="ARBA00022692"/>
    </source>
</evidence>
<feature type="transmembrane region" description="Helical" evidence="8">
    <location>
        <begin position="335"/>
        <end position="353"/>
    </location>
</feature>
<dbReference type="STRING" id="1921010.MMIC_P0379"/>
<dbReference type="PANTHER" id="PTHR33908">
    <property type="entry name" value="MANNOSYLTRANSFERASE YKCB-RELATED"/>
    <property type="match status" value="1"/>
</dbReference>
<evidence type="ECO:0000256" key="2">
    <source>
        <dbReference type="ARBA" id="ARBA00022475"/>
    </source>
</evidence>